<proteinExistence type="predicted"/>
<evidence type="ECO:0000259" key="2">
    <source>
        <dbReference type="Pfam" id="PF00561"/>
    </source>
</evidence>
<dbReference type="Gene3D" id="3.40.50.1820">
    <property type="entry name" value="alpha/beta hydrolase"/>
    <property type="match status" value="1"/>
</dbReference>
<feature type="transmembrane region" description="Helical" evidence="1">
    <location>
        <begin position="104"/>
        <end position="123"/>
    </location>
</feature>
<protein>
    <recommendedName>
        <fullName evidence="2">AB hydrolase-1 domain-containing protein</fullName>
    </recommendedName>
</protein>
<dbReference type="PANTHER" id="PTHR43689">
    <property type="entry name" value="HYDROLASE"/>
    <property type="match status" value="1"/>
</dbReference>
<reference evidence="4" key="1">
    <citation type="journal article" date="2023" name="Commun. Biol.">
        <title>Genome analysis of Parmales, the sister group of diatoms, reveals the evolutionary specialization of diatoms from phago-mixotrophs to photoautotrophs.</title>
        <authorList>
            <person name="Ban H."/>
            <person name="Sato S."/>
            <person name="Yoshikawa S."/>
            <person name="Yamada K."/>
            <person name="Nakamura Y."/>
            <person name="Ichinomiya M."/>
            <person name="Sato N."/>
            <person name="Blanc-Mathieu R."/>
            <person name="Endo H."/>
            <person name="Kuwata A."/>
            <person name="Ogata H."/>
        </authorList>
    </citation>
    <scope>NUCLEOTIDE SEQUENCE [LARGE SCALE GENOMIC DNA]</scope>
</reference>
<feature type="transmembrane region" description="Helical" evidence="1">
    <location>
        <begin position="70"/>
        <end position="92"/>
    </location>
</feature>
<dbReference type="Proteomes" id="UP001165065">
    <property type="component" value="Unassembled WGS sequence"/>
</dbReference>
<keyword evidence="4" id="KW-1185">Reference proteome</keyword>
<dbReference type="InterPro" id="IPR000639">
    <property type="entry name" value="Epox_hydrolase-like"/>
</dbReference>
<dbReference type="AlphaFoldDB" id="A0A9W7L561"/>
<dbReference type="GO" id="GO:0003824">
    <property type="term" value="F:catalytic activity"/>
    <property type="evidence" value="ECO:0007669"/>
    <property type="project" value="InterPro"/>
</dbReference>
<organism evidence="3 4">
    <name type="scientific">Triparma columacea</name>
    <dbReference type="NCBI Taxonomy" id="722753"/>
    <lineage>
        <taxon>Eukaryota</taxon>
        <taxon>Sar</taxon>
        <taxon>Stramenopiles</taxon>
        <taxon>Ochrophyta</taxon>
        <taxon>Bolidophyceae</taxon>
        <taxon>Parmales</taxon>
        <taxon>Triparmaceae</taxon>
        <taxon>Triparma</taxon>
    </lineage>
</organism>
<sequence>MTKMVPNTRGTTFLGPIVYRLPTGITTTTTTSTSLNAVAVSLPSSSSPSLPLPVRFSNPLLLPPPVPFGYLPLSLLYRFLLLSLATLAGVLPQQLSNQRLAFKPLAYLFLRFLATLYLTRIFLQELLLRPSLADHPYLPTRISAFSSNLPADVHYLLQTPRQDAASSSKTVHLSHGFGASSLSFISVIPSLSSRLGATVVASDAMGFGFSRYPPGHPSTSEDYSVERSAALASENLRRAVEGAGEGDHLFVGHSMGAGQALRMAREKILGGKGGGVKVVLVSPAILERRGKKVVAKGGNKGLARLVCSPFIPVFSFFLRRLVSSGRFWKKGLAQAWGDGSKVTDEEVNLYRYPSVGKGWERGLLKFTAAQARGEGRFVAEGGRGGDGELLLEVCKACDEVVILHGKKDGIVPVRNSRNLKKWVEEEGGELRLVELEGVGHVAHEEVAEEFVKFCQDFM</sequence>
<accession>A0A9W7L561</accession>
<gene>
    <name evidence="3" type="ORF">TrCOL_g10873</name>
</gene>
<feature type="domain" description="AB hydrolase-1" evidence="2">
    <location>
        <begin position="173"/>
        <end position="445"/>
    </location>
</feature>
<dbReference type="OrthoDB" id="44747at2759"/>
<keyword evidence="1" id="KW-1133">Transmembrane helix</keyword>
<dbReference type="InterPro" id="IPR029058">
    <property type="entry name" value="AB_hydrolase_fold"/>
</dbReference>
<comment type="caution">
    <text evidence="3">The sequence shown here is derived from an EMBL/GenBank/DDBJ whole genome shotgun (WGS) entry which is preliminary data.</text>
</comment>
<dbReference type="EMBL" id="BRYA01000693">
    <property type="protein sequence ID" value="GMI30024.1"/>
    <property type="molecule type" value="Genomic_DNA"/>
</dbReference>
<dbReference type="PRINTS" id="PR00412">
    <property type="entry name" value="EPOXHYDRLASE"/>
</dbReference>
<evidence type="ECO:0000313" key="3">
    <source>
        <dbReference type="EMBL" id="GMI30024.1"/>
    </source>
</evidence>
<dbReference type="InterPro" id="IPR000073">
    <property type="entry name" value="AB_hydrolase_1"/>
</dbReference>
<keyword evidence="1" id="KW-0472">Membrane</keyword>
<evidence type="ECO:0000256" key="1">
    <source>
        <dbReference type="SAM" id="Phobius"/>
    </source>
</evidence>
<evidence type="ECO:0000313" key="4">
    <source>
        <dbReference type="Proteomes" id="UP001165065"/>
    </source>
</evidence>
<dbReference type="PANTHER" id="PTHR43689:SF1">
    <property type="entry name" value="ALPHA_BETA-HYDROLASES SUPERFAMILY PROTEIN"/>
    <property type="match status" value="1"/>
</dbReference>
<dbReference type="SUPFAM" id="SSF53474">
    <property type="entry name" value="alpha/beta-Hydrolases"/>
    <property type="match status" value="1"/>
</dbReference>
<dbReference type="Pfam" id="PF00561">
    <property type="entry name" value="Abhydrolase_1"/>
    <property type="match status" value="1"/>
</dbReference>
<keyword evidence="1" id="KW-0812">Transmembrane</keyword>
<name>A0A9W7L561_9STRA</name>